<gene>
    <name evidence="2" type="ORF">SAMN04489727_2803</name>
</gene>
<feature type="compositionally biased region" description="Polar residues" evidence="1">
    <location>
        <begin position="157"/>
        <end position="166"/>
    </location>
</feature>
<reference evidence="3" key="1">
    <citation type="submission" date="2016-10" db="EMBL/GenBank/DDBJ databases">
        <authorList>
            <person name="Varghese N."/>
            <person name="Submissions S."/>
        </authorList>
    </citation>
    <scope>NUCLEOTIDE SEQUENCE [LARGE SCALE GENOMIC DNA]</scope>
    <source>
        <strain evidence="3">DSM 44544</strain>
    </source>
</reference>
<feature type="region of interest" description="Disordered" evidence="1">
    <location>
        <begin position="41"/>
        <end position="262"/>
    </location>
</feature>
<organism evidence="2 3">
    <name type="scientific">Amycolatopsis tolypomycina</name>
    <dbReference type="NCBI Taxonomy" id="208445"/>
    <lineage>
        <taxon>Bacteria</taxon>
        <taxon>Bacillati</taxon>
        <taxon>Actinomycetota</taxon>
        <taxon>Actinomycetes</taxon>
        <taxon>Pseudonocardiales</taxon>
        <taxon>Pseudonocardiaceae</taxon>
        <taxon>Amycolatopsis</taxon>
    </lineage>
</organism>
<feature type="compositionally biased region" description="Low complexity" evidence="1">
    <location>
        <begin position="188"/>
        <end position="203"/>
    </location>
</feature>
<protein>
    <submittedName>
        <fullName evidence="2">Uncharacterized protein</fullName>
    </submittedName>
</protein>
<name>A0A1H4QAR3_9PSEU</name>
<feature type="region of interest" description="Disordered" evidence="1">
    <location>
        <begin position="1"/>
        <end position="22"/>
    </location>
</feature>
<sequence>MAGLVADPATPTCRPRPGPRLPALADAAAANSLARRSVGCRGQLAYPPAGRPPQPTRLPTRGSTAAANSPAHPRVGPRSQLAYPPAGRPPQPTRLPARRLAAAASSPAARGSAAARCDETAWSEVTGPFADPANPPRPGNRAPGIPRDRPIRVPHVRNQSGPSEPGQTCAGCPRRQPDPRHPAAAKQPPRISPARSAAAGRGPDPLSPTDSPTRPMIVRSAHSHVNPAFRLLATRQRDPLASPRPGTGGSLVRGDLDISRSR</sequence>
<dbReference type="STRING" id="208445.SAMN04489727_2803"/>
<evidence type="ECO:0000313" key="3">
    <source>
        <dbReference type="Proteomes" id="UP000199622"/>
    </source>
</evidence>
<dbReference type="AlphaFoldDB" id="A0A1H4QAR3"/>
<accession>A0A1H4QAR3</accession>
<proteinExistence type="predicted"/>
<dbReference type="Proteomes" id="UP000199622">
    <property type="component" value="Unassembled WGS sequence"/>
</dbReference>
<evidence type="ECO:0000313" key="2">
    <source>
        <dbReference type="EMBL" id="SEC16628.1"/>
    </source>
</evidence>
<evidence type="ECO:0000256" key="1">
    <source>
        <dbReference type="SAM" id="MobiDB-lite"/>
    </source>
</evidence>
<dbReference type="EMBL" id="FNSO01000004">
    <property type="protein sequence ID" value="SEC16628.1"/>
    <property type="molecule type" value="Genomic_DNA"/>
</dbReference>
<keyword evidence="3" id="KW-1185">Reference proteome</keyword>
<feature type="compositionally biased region" description="Low complexity" evidence="1">
    <location>
        <begin position="94"/>
        <end position="115"/>
    </location>
</feature>